<dbReference type="EMBL" id="PCSD01000044">
    <property type="protein sequence ID" value="PIP33862.1"/>
    <property type="molecule type" value="Genomic_DNA"/>
</dbReference>
<dbReference type="Proteomes" id="UP000230729">
    <property type="component" value="Unassembled WGS sequence"/>
</dbReference>
<evidence type="ECO:0000259" key="2">
    <source>
        <dbReference type="Pfam" id="PF11195"/>
    </source>
</evidence>
<feature type="region of interest" description="Disordered" evidence="1">
    <location>
        <begin position="1"/>
        <end position="56"/>
    </location>
</feature>
<accession>A0A2G9ZL36</accession>
<dbReference type="InterPro" id="IPR021361">
    <property type="entry name" value="Tad2-like_dom"/>
</dbReference>
<comment type="caution">
    <text evidence="3">The sequence shown here is derived from an EMBL/GenBank/DDBJ whole genome shotgun (WGS) entry which is preliminary data.</text>
</comment>
<organism evidence="3 4">
    <name type="scientific">Candidatus Falkowbacteria bacterium CG23_combo_of_CG06-09_8_20_14_all_49_15</name>
    <dbReference type="NCBI Taxonomy" id="1974572"/>
    <lineage>
        <taxon>Bacteria</taxon>
        <taxon>Candidatus Falkowiibacteriota</taxon>
    </lineage>
</organism>
<reference evidence="3 4" key="1">
    <citation type="submission" date="2017-09" db="EMBL/GenBank/DDBJ databases">
        <title>Depth-based differentiation of microbial function through sediment-hosted aquifers and enrichment of novel symbionts in the deep terrestrial subsurface.</title>
        <authorList>
            <person name="Probst A.J."/>
            <person name="Ladd B."/>
            <person name="Jarett J.K."/>
            <person name="Geller-Mcgrath D.E."/>
            <person name="Sieber C.M."/>
            <person name="Emerson J.B."/>
            <person name="Anantharaman K."/>
            <person name="Thomas B.C."/>
            <person name="Malmstrom R."/>
            <person name="Stieglmeier M."/>
            <person name="Klingl A."/>
            <person name="Woyke T."/>
            <person name="Ryan C.M."/>
            <person name="Banfield J.F."/>
        </authorList>
    </citation>
    <scope>NUCLEOTIDE SEQUENCE [LARGE SCALE GENOMIC DNA]</scope>
    <source>
        <strain evidence="3">CG23_combo_of_CG06-09_8_20_14_all_49_15</strain>
    </source>
</reference>
<evidence type="ECO:0000256" key="1">
    <source>
        <dbReference type="SAM" id="MobiDB-lite"/>
    </source>
</evidence>
<protein>
    <recommendedName>
        <fullName evidence="2">Thoeris anti-defense 2-like domain-containing protein</fullName>
    </recommendedName>
</protein>
<evidence type="ECO:0000313" key="4">
    <source>
        <dbReference type="Proteomes" id="UP000230729"/>
    </source>
</evidence>
<feature type="domain" description="Thoeris anti-defense 2-like" evidence="2">
    <location>
        <begin position="54"/>
        <end position="93"/>
    </location>
</feature>
<gene>
    <name evidence="3" type="ORF">COX22_02155</name>
</gene>
<sequence length="93" mass="10453">MGKRRKRRLMSEEQNRSKAGTPSPRAIVWVNTGTRTGPEQRVATTGAEKRQAEKPNFSKSYAFAPYVLPKSAQGEMVPWQPSQGDMPAEAWYV</sequence>
<proteinExistence type="predicted"/>
<evidence type="ECO:0000313" key="3">
    <source>
        <dbReference type="EMBL" id="PIP33862.1"/>
    </source>
</evidence>
<name>A0A2G9ZL36_9BACT</name>
<dbReference type="Pfam" id="PF11195">
    <property type="entry name" value="Tad2-like"/>
    <property type="match status" value="1"/>
</dbReference>
<dbReference type="AlphaFoldDB" id="A0A2G9ZL36"/>